<dbReference type="Gene3D" id="3.40.50.1820">
    <property type="entry name" value="alpha/beta hydrolase"/>
    <property type="match status" value="1"/>
</dbReference>
<sequence>MALYELVLAAVGLLGFLVVGYKWMIAVARLWSFAMVLLPAWGRPLRGYFGCGIVRNVYYGPEPGHPAPRGPASPGPLLYRITRNYLDLYLPYGGESKGNKKSPVAILVWGGAWTIGYKLWPFILAQSLAKHGVLCVVVDYRNFPQGNVDVMVEDIERAIFWVHANIGRYAGDTDNITLVGQSAGAHLTTLSVLRNAQRPPEDRYHVRKYVGISGAYNIVDLGPILDRHGLDQNLFMAIMGEDLKSHSPFHLLKEAALDTPALPLITLVHGTKDKTIGPQFTMDFVEELRRKKIHVDWKLFSGKSHTDFFLEDMIEGVGDNFVNYLLEIITEKPHDGPIKGQGFVSHSFFVNIARLVNPF</sequence>
<evidence type="ECO:0000313" key="4">
    <source>
        <dbReference type="EMBL" id="NDV32985.1"/>
    </source>
</evidence>
<keyword evidence="2" id="KW-1133">Transmembrane helix</keyword>
<feature type="domain" description="BD-FAE-like" evidence="3">
    <location>
        <begin position="86"/>
        <end position="287"/>
    </location>
</feature>
<dbReference type="InterPro" id="IPR049492">
    <property type="entry name" value="BD-FAE-like_dom"/>
</dbReference>
<name>A0A6B2L7R5_9EUKA</name>
<dbReference type="PANTHER" id="PTHR48081">
    <property type="entry name" value="AB HYDROLASE SUPERFAMILY PROTEIN C4A8.06C"/>
    <property type="match status" value="1"/>
</dbReference>
<dbReference type="InterPro" id="IPR029058">
    <property type="entry name" value="AB_hydrolase_fold"/>
</dbReference>
<evidence type="ECO:0000256" key="2">
    <source>
        <dbReference type="SAM" id="Phobius"/>
    </source>
</evidence>
<dbReference type="Pfam" id="PF20434">
    <property type="entry name" value="BD-FAE"/>
    <property type="match status" value="1"/>
</dbReference>
<dbReference type="SUPFAM" id="SSF53474">
    <property type="entry name" value="alpha/beta-Hydrolases"/>
    <property type="match status" value="1"/>
</dbReference>
<feature type="transmembrane region" description="Helical" evidence="2">
    <location>
        <begin position="6"/>
        <end position="25"/>
    </location>
</feature>
<protein>
    <recommendedName>
        <fullName evidence="3">BD-FAE-like domain-containing protein</fullName>
    </recommendedName>
</protein>
<keyword evidence="1" id="KW-0378">Hydrolase</keyword>
<accession>A0A6B2L7R5</accession>
<keyword evidence="2" id="KW-0472">Membrane</keyword>
<organism evidence="4">
    <name type="scientific">Arcella intermedia</name>
    <dbReference type="NCBI Taxonomy" id="1963864"/>
    <lineage>
        <taxon>Eukaryota</taxon>
        <taxon>Amoebozoa</taxon>
        <taxon>Tubulinea</taxon>
        <taxon>Elardia</taxon>
        <taxon>Arcellinida</taxon>
        <taxon>Sphaerothecina</taxon>
        <taxon>Arcellidae</taxon>
        <taxon>Arcella</taxon>
    </lineage>
</organism>
<reference evidence="4" key="1">
    <citation type="journal article" date="2020" name="J. Eukaryot. Microbiol.">
        <title>De novo Sequencing, Assembly and Annotation of the Transcriptome for the Free-Living Testate Amoeba Arcella intermedia.</title>
        <authorList>
            <person name="Ribeiro G.M."/>
            <person name="Porfirio-Sousa A.L."/>
            <person name="Maurer-Alcala X.X."/>
            <person name="Katz L.A."/>
            <person name="Lahr D.J.G."/>
        </authorList>
    </citation>
    <scope>NUCLEOTIDE SEQUENCE</scope>
</reference>
<proteinExistence type="predicted"/>
<dbReference type="GO" id="GO:0016787">
    <property type="term" value="F:hydrolase activity"/>
    <property type="evidence" value="ECO:0007669"/>
    <property type="project" value="UniProtKB-KW"/>
</dbReference>
<dbReference type="AlphaFoldDB" id="A0A6B2L7R5"/>
<evidence type="ECO:0000259" key="3">
    <source>
        <dbReference type="Pfam" id="PF20434"/>
    </source>
</evidence>
<keyword evidence="2" id="KW-0812">Transmembrane</keyword>
<evidence type="ECO:0000256" key="1">
    <source>
        <dbReference type="ARBA" id="ARBA00022801"/>
    </source>
</evidence>
<dbReference type="InterPro" id="IPR050300">
    <property type="entry name" value="GDXG_lipolytic_enzyme"/>
</dbReference>
<dbReference type="PANTHER" id="PTHR48081:SF33">
    <property type="entry name" value="KYNURENINE FORMAMIDASE"/>
    <property type="match status" value="1"/>
</dbReference>
<dbReference type="EMBL" id="GIBP01004016">
    <property type="protein sequence ID" value="NDV32985.1"/>
    <property type="molecule type" value="Transcribed_RNA"/>
</dbReference>